<keyword evidence="9" id="KW-0175">Coiled coil</keyword>
<dbReference type="Pfam" id="PF00521">
    <property type="entry name" value="DNA_topoisoIV"/>
    <property type="match status" value="1"/>
</dbReference>
<feature type="coiled-coil region" evidence="9">
    <location>
        <begin position="458"/>
        <end position="488"/>
    </location>
</feature>
<dbReference type="EC" id="5.6.2.2" evidence="7"/>
<protein>
    <recommendedName>
        <fullName evidence="7">DNA topoisomerase 4 subunit A</fullName>
        <ecNumber evidence="7">5.6.2.2</ecNumber>
    </recommendedName>
    <alternativeName>
        <fullName evidence="7">Topoisomerase IV subunit A</fullName>
    </alternativeName>
</protein>
<evidence type="ECO:0000256" key="8">
    <source>
        <dbReference type="PROSITE-ProRule" id="PRU01384"/>
    </source>
</evidence>
<comment type="subunit">
    <text evidence="7">Heterotetramer composed of ParC and ParE.</text>
</comment>
<feature type="domain" description="Topo IIA-type catalytic" evidence="10">
    <location>
        <begin position="44"/>
        <end position="527"/>
    </location>
</feature>
<dbReference type="EMBL" id="MTZV01000004">
    <property type="protein sequence ID" value="PCE25045.1"/>
    <property type="molecule type" value="Genomic_DNA"/>
</dbReference>
<evidence type="ECO:0000256" key="3">
    <source>
        <dbReference type="ARBA" id="ARBA00023029"/>
    </source>
</evidence>
<dbReference type="NCBIfam" id="TIGR01062">
    <property type="entry name" value="parC_Gneg"/>
    <property type="match status" value="1"/>
</dbReference>
<evidence type="ECO:0000256" key="2">
    <source>
        <dbReference type="ARBA" id="ARBA00022475"/>
    </source>
</evidence>
<dbReference type="OrthoDB" id="9806486at2"/>
<dbReference type="Gene3D" id="2.120.10.90">
    <property type="entry name" value="DNA gyrase/topoisomerase IV, subunit A, C-terminal"/>
    <property type="match status" value="1"/>
</dbReference>
<gene>
    <name evidence="7" type="primary">parC</name>
    <name evidence="11" type="ORF">BWP39_11000</name>
</gene>
<name>A0A2A4EW19_9BURK</name>
<dbReference type="PANTHER" id="PTHR43493:SF1">
    <property type="entry name" value="DNA TOPOISOMERASE 4 SUBUNIT A"/>
    <property type="match status" value="1"/>
</dbReference>
<feature type="site" description="Transition state stabilizer" evidence="7">
    <location>
        <position position="131"/>
    </location>
</feature>
<dbReference type="GO" id="GO:0005737">
    <property type="term" value="C:cytoplasm"/>
    <property type="evidence" value="ECO:0007669"/>
    <property type="project" value="TreeGrafter"/>
</dbReference>
<proteinExistence type="inferred from homology"/>
<dbReference type="HAMAP" id="MF_00936">
    <property type="entry name" value="ParC_type1"/>
    <property type="match status" value="1"/>
</dbReference>
<organism evidence="11 12">
    <name type="scientific">Paraburkholderia acidicola</name>
    <dbReference type="NCBI Taxonomy" id="1912599"/>
    <lineage>
        <taxon>Bacteria</taxon>
        <taxon>Pseudomonadati</taxon>
        <taxon>Pseudomonadota</taxon>
        <taxon>Betaproteobacteria</taxon>
        <taxon>Burkholderiales</taxon>
        <taxon>Burkholderiaceae</taxon>
        <taxon>Paraburkholderia</taxon>
    </lineage>
</organism>
<dbReference type="CDD" id="cd00187">
    <property type="entry name" value="TOP4c"/>
    <property type="match status" value="1"/>
</dbReference>
<dbReference type="NCBIfam" id="NF004044">
    <property type="entry name" value="PRK05561.1"/>
    <property type="match status" value="1"/>
</dbReference>
<dbReference type="RefSeq" id="WP_096720040.1">
    <property type="nucleotide sequence ID" value="NZ_MTZV01000004.1"/>
</dbReference>
<dbReference type="InterPro" id="IPR035516">
    <property type="entry name" value="Gyrase/topoIV_suA_C"/>
</dbReference>
<evidence type="ECO:0000256" key="7">
    <source>
        <dbReference type="HAMAP-Rule" id="MF_00936"/>
    </source>
</evidence>
<comment type="catalytic activity">
    <reaction evidence="1 7 8">
        <text>ATP-dependent breakage, passage and rejoining of double-stranded DNA.</text>
        <dbReference type="EC" id="5.6.2.2"/>
    </reaction>
</comment>
<comment type="function">
    <text evidence="7">Topoisomerase IV is essential for chromosome segregation. It relaxes supercoiled DNA. Performs the decatenation events required during the replication of a circular DNA molecule.</text>
</comment>
<dbReference type="InterPro" id="IPR013760">
    <property type="entry name" value="Topo_IIA-like_dom_sf"/>
</dbReference>
<dbReference type="SUPFAM" id="SSF56719">
    <property type="entry name" value="Type II DNA topoisomerase"/>
    <property type="match status" value="1"/>
</dbReference>
<dbReference type="GO" id="GO:0007059">
    <property type="term" value="P:chromosome segregation"/>
    <property type="evidence" value="ECO:0007669"/>
    <property type="project" value="UniProtKB-UniRule"/>
</dbReference>
<evidence type="ECO:0000256" key="4">
    <source>
        <dbReference type="ARBA" id="ARBA00023125"/>
    </source>
</evidence>
<evidence type="ECO:0000256" key="9">
    <source>
        <dbReference type="SAM" id="Coils"/>
    </source>
</evidence>
<keyword evidence="5 7" id="KW-0472">Membrane</keyword>
<comment type="subcellular location">
    <subcellularLocation>
        <location evidence="7">Cell membrane</location>
        <topology evidence="7">Peripheral membrane protein</topology>
    </subcellularLocation>
</comment>
<evidence type="ECO:0000313" key="12">
    <source>
        <dbReference type="Proteomes" id="UP000218022"/>
    </source>
</evidence>
<dbReference type="GO" id="GO:0003918">
    <property type="term" value="F:DNA topoisomerase type II (double strand cut, ATP-hydrolyzing) activity"/>
    <property type="evidence" value="ECO:0007669"/>
    <property type="project" value="UniProtKB-UniRule"/>
</dbReference>
<evidence type="ECO:0000259" key="10">
    <source>
        <dbReference type="PROSITE" id="PS52040"/>
    </source>
</evidence>
<evidence type="ECO:0000313" key="11">
    <source>
        <dbReference type="EMBL" id="PCE25045.1"/>
    </source>
</evidence>
<feature type="active site" description="O-(5'-phospho-DNA)-tyrosine intermediate" evidence="7 8">
    <location>
        <position position="132"/>
    </location>
</feature>
<accession>A0A2A4EW19</accession>
<keyword evidence="2 7" id="KW-1003">Cell membrane</keyword>
<dbReference type="Gene3D" id="3.30.1360.40">
    <property type="match status" value="1"/>
</dbReference>
<comment type="similarity">
    <text evidence="7">Belongs to the type II topoisomerase GyrA/ParC subunit family. ParC type 1 subfamily.</text>
</comment>
<dbReference type="Gene3D" id="1.10.268.10">
    <property type="entry name" value="Topoisomerase, domain 3"/>
    <property type="match status" value="1"/>
</dbReference>
<dbReference type="SUPFAM" id="SSF101904">
    <property type="entry name" value="GyrA/ParC C-terminal domain-like"/>
    <property type="match status" value="1"/>
</dbReference>
<keyword evidence="3 7" id="KW-0799">Topoisomerase</keyword>
<feature type="site" description="Interaction with DNA" evidence="7">
    <location>
        <position position="52"/>
    </location>
</feature>
<dbReference type="FunFam" id="1.10.268.10:FF:000001">
    <property type="entry name" value="DNA gyrase subunit A"/>
    <property type="match status" value="1"/>
</dbReference>
<keyword evidence="4 7" id="KW-0238">DNA-binding</keyword>
<dbReference type="GO" id="GO:0005524">
    <property type="term" value="F:ATP binding"/>
    <property type="evidence" value="ECO:0007669"/>
    <property type="project" value="InterPro"/>
</dbReference>
<comment type="caution">
    <text evidence="11">The sequence shown here is derived from an EMBL/GenBank/DDBJ whole genome shotgun (WGS) entry which is preliminary data.</text>
</comment>
<keyword evidence="6 7" id="KW-0413">Isomerase</keyword>
<evidence type="ECO:0000256" key="6">
    <source>
        <dbReference type="ARBA" id="ARBA00023235"/>
    </source>
</evidence>
<dbReference type="SMART" id="SM00434">
    <property type="entry name" value="TOP4c"/>
    <property type="match status" value="1"/>
</dbReference>
<dbReference type="GO" id="GO:0005694">
    <property type="term" value="C:chromosome"/>
    <property type="evidence" value="ECO:0007669"/>
    <property type="project" value="InterPro"/>
</dbReference>
<dbReference type="InterPro" id="IPR013757">
    <property type="entry name" value="Topo_IIA_A_a_sf"/>
</dbReference>
<dbReference type="Gene3D" id="3.90.199.10">
    <property type="entry name" value="Topoisomerase II, domain 5"/>
    <property type="match status" value="1"/>
</dbReference>
<dbReference type="Proteomes" id="UP000218022">
    <property type="component" value="Unassembled WGS sequence"/>
</dbReference>
<dbReference type="InterPro" id="IPR002205">
    <property type="entry name" value="Topo_IIA_dom_A"/>
</dbReference>
<dbReference type="InterPro" id="IPR050220">
    <property type="entry name" value="Type_II_DNA_Topoisomerases"/>
</dbReference>
<dbReference type="PROSITE" id="PS52040">
    <property type="entry name" value="TOPO_IIA"/>
    <property type="match status" value="1"/>
</dbReference>
<feature type="site" description="Interaction with DNA" evidence="7">
    <location>
        <position position="90"/>
    </location>
</feature>
<dbReference type="AlphaFoldDB" id="A0A2A4EW19"/>
<dbReference type="GO" id="GO:0019897">
    <property type="term" value="C:extrinsic component of plasma membrane"/>
    <property type="evidence" value="ECO:0007669"/>
    <property type="project" value="UniProtKB-UniRule"/>
</dbReference>
<dbReference type="InterPro" id="IPR013758">
    <property type="entry name" value="Topo_IIA_A/C_ab"/>
</dbReference>
<dbReference type="GO" id="GO:0006265">
    <property type="term" value="P:DNA topological change"/>
    <property type="evidence" value="ECO:0007669"/>
    <property type="project" value="UniProtKB-UniRule"/>
</dbReference>
<dbReference type="PANTHER" id="PTHR43493">
    <property type="entry name" value="DNA GYRASE/TOPOISOMERASE SUBUNIT A"/>
    <property type="match status" value="1"/>
</dbReference>
<feature type="site" description="Interaction with DNA" evidence="7">
    <location>
        <position position="88"/>
    </location>
</feature>
<reference evidence="11 12" key="1">
    <citation type="submission" date="2017-01" db="EMBL/GenBank/DDBJ databases">
        <title>Whole-Genome Shotgun Sequencing of Two beta-Proteobacterial Species in Search of the Bulgecin Biosynthetic Cluster.</title>
        <authorList>
            <person name="Horsman M.E."/>
            <person name="Marous D.R."/>
            <person name="Li R."/>
            <person name="Oliver R.A."/>
            <person name="Byun B."/>
            <person name="Emrich S.J."/>
            <person name="Boggess B."/>
            <person name="Townsend C.A."/>
            <person name="Mobashery S."/>
        </authorList>
    </citation>
    <scope>NUCLEOTIDE SEQUENCE [LARGE SCALE GENOMIC DNA]</scope>
    <source>
        <strain evidence="11 12">ATCC 31363</strain>
    </source>
</reference>
<dbReference type="GO" id="GO:0003677">
    <property type="term" value="F:DNA binding"/>
    <property type="evidence" value="ECO:0007669"/>
    <property type="project" value="UniProtKB-UniRule"/>
</dbReference>
<dbReference type="InterPro" id="IPR005742">
    <property type="entry name" value="TopoIV_A_Gneg"/>
</dbReference>
<dbReference type="GO" id="GO:0009330">
    <property type="term" value="C:DNA topoisomerase type II (double strand cut, ATP-hydrolyzing) complex"/>
    <property type="evidence" value="ECO:0007669"/>
    <property type="project" value="UniProtKB-ARBA"/>
</dbReference>
<sequence length="774" mass="84394">MDDNTPDLFTEPVAPPDGEFLTLGNYAERAYLDYAVSVVKGRALPDVSDGQKPVQRRILFAMNEMGLADNAKPVKSARVVGDVLGKYHPHGDQSAYDALVRLAQDFSMRYPLIDGQGNFGSRDGDGAAAMRYTEARLTPISKLLLDEINQGTVDFMPNYDGSFQEPKLLPARLPFLLLNGASGIAVGLATEIPSHNLREVAAAAVAMIRQPALQHAELMQLVPGPDFPGGGQIISSEAEIAAAYETGRGSLKVRARWKIEDLARGQWQLVFTELPPGTSAQRVLEEIEEQTNPKIKLGKKTLTPEQLQTKQTLLALLDAVRDESGKDAPVRIVFEPKTSRVDQTEFVNTLLAHTSLESNTSLNLVMVGADGRPRQKGLAEILREWIGFRFATVTRRTQYRLTKVDDRIHILEGRMIVFLNIDEVIRIIRESDEPKPALMAAFGLSDRQAEDILEIRLRQLARLEKIKIEKELGELRDEKAKLEELLGSEPAMKRLIIREIEGDAKQYGDERRTLIQQEKRAVFEVRVVDEPVTVVVSQRGWVRALKGHGLDAASFTFKAGDGLYAAFQCRTPDTLVAWGSNGRVYSVAVALLPGGRGDGVPVTSLIELESGSHLMHYYAAPADQQLLLASSNGFGFVAKVGDMVSRVKAGKSFMTIDAGATPLVPMPMLPDATRVACLSSGGRLLVFGLDEMKTLSGGGRGVILMGLDENESLVQALAIGKAGLVLSGTGRGGKVYEEVFAGAALTPHVGKRARKGRLPDTKLKLLTLRPVAAE</sequence>
<evidence type="ECO:0000256" key="1">
    <source>
        <dbReference type="ARBA" id="ARBA00000185"/>
    </source>
</evidence>
<evidence type="ECO:0000256" key="5">
    <source>
        <dbReference type="ARBA" id="ARBA00023136"/>
    </source>
</evidence>